<keyword evidence="3" id="KW-1185">Reference proteome</keyword>
<dbReference type="AlphaFoldDB" id="A0A151IVX0"/>
<gene>
    <name evidence="2" type="ORF">ALC57_15843</name>
</gene>
<organism evidence="2 3">
    <name type="scientific">Trachymyrmex cornetzi</name>
    <dbReference type="NCBI Taxonomy" id="471704"/>
    <lineage>
        <taxon>Eukaryota</taxon>
        <taxon>Metazoa</taxon>
        <taxon>Ecdysozoa</taxon>
        <taxon>Arthropoda</taxon>
        <taxon>Hexapoda</taxon>
        <taxon>Insecta</taxon>
        <taxon>Pterygota</taxon>
        <taxon>Neoptera</taxon>
        <taxon>Endopterygota</taxon>
        <taxon>Hymenoptera</taxon>
        <taxon>Apocrita</taxon>
        <taxon>Aculeata</taxon>
        <taxon>Formicoidea</taxon>
        <taxon>Formicidae</taxon>
        <taxon>Myrmicinae</taxon>
        <taxon>Trachymyrmex</taxon>
    </lineage>
</organism>
<proteinExistence type="predicted"/>
<feature type="region of interest" description="Disordered" evidence="1">
    <location>
        <begin position="1"/>
        <end position="20"/>
    </location>
</feature>
<dbReference type="Proteomes" id="UP000078492">
    <property type="component" value="Unassembled WGS sequence"/>
</dbReference>
<evidence type="ECO:0000313" key="3">
    <source>
        <dbReference type="Proteomes" id="UP000078492"/>
    </source>
</evidence>
<protein>
    <submittedName>
        <fullName evidence="2">Uncharacterized protein</fullName>
    </submittedName>
</protein>
<dbReference type="EMBL" id="KQ980880">
    <property type="protein sequence ID" value="KYN12001.1"/>
    <property type="molecule type" value="Genomic_DNA"/>
</dbReference>
<name>A0A151IVX0_9HYME</name>
<accession>A0A151IVX0</accession>
<feature type="region of interest" description="Disordered" evidence="1">
    <location>
        <begin position="56"/>
        <end position="90"/>
    </location>
</feature>
<evidence type="ECO:0000313" key="2">
    <source>
        <dbReference type="EMBL" id="KYN12001.1"/>
    </source>
</evidence>
<feature type="compositionally biased region" description="Basic residues" evidence="1">
    <location>
        <begin position="60"/>
        <end position="71"/>
    </location>
</feature>
<reference evidence="2 3" key="1">
    <citation type="submission" date="2015-09" db="EMBL/GenBank/DDBJ databases">
        <title>Trachymyrmex cornetzi WGS genome.</title>
        <authorList>
            <person name="Nygaard S."/>
            <person name="Hu H."/>
            <person name="Boomsma J."/>
            <person name="Zhang G."/>
        </authorList>
    </citation>
    <scope>NUCLEOTIDE SEQUENCE [LARGE SCALE GENOMIC DNA]</scope>
    <source>
        <strain evidence="2">Tcor2-1</strain>
        <tissue evidence="2">Whole body</tissue>
    </source>
</reference>
<sequence>MHVESGQPWSCGGKEKKDGKKECRWFTVIKYRRTRACVAPKLCDVQAAKPCAKRSLFYGRSKKKKNRRRRTRDNGERRKSYLHQDSAQFSNYHTANGKSCIVGITRGDERTERHLDDLGNGGSR</sequence>
<evidence type="ECO:0000256" key="1">
    <source>
        <dbReference type="SAM" id="MobiDB-lite"/>
    </source>
</evidence>